<dbReference type="OrthoDB" id="5440at2759"/>
<name>A0A420YBN4_9PEZI</name>
<accession>A0A420YBN4</accession>
<reference evidence="1 2" key="1">
    <citation type="submission" date="2018-08" db="EMBL/GenBank/DDBJ databases">
        <title>Draft genome of the lignicolous fungus Coniochaeta pulveracea.</title>
        <authorList>
            <person name="Borstlap C.J."/>
            <person name="De Witt R.N."/>
            <person name="Botha A."/>
            <person name="Volschenk H."/>
        </authorList>
    </citation>
    <scope>NUCLEOTIDE SEQUENCE [LARGE SCALE GENOMIC DNA]</scope>
    <source>
        <strain evidence="1 2">CAB683</strain>
    </source>
</reference>
<proteinExistence type="predicted"/>
<organism evidence="1 2">
    <name type="scientific">Coniochaeta pulveracea</name>
    <dbReference type="NCBI Taxonomy" id="177199"/>
    <lineage>
        <taxon>Eukaryota</taxon>
        <taxon>Fungi</taxon>
        <taxon>Dikarya</taxon>
        <taxon>Ascomycota</taxon>
        <taxon>Pezizomycotina</taxon>
        <taxon>Sordariomycetes</taxon>
        <taxon>Sordariomycetidae</taxon>
        <taxon>Coniochaetales</taxon>
        <taxon>Coniochaetaceae</taxon>
        <taxon>Coniochaeta</taxon>
    </lineage>
</organism>
<comment type="caution">
    <text evidence="1">The sequence shown here is derived from an EMBL/GenBank/DDBJ whole genome shotgun (WGS) entry which is preliminary data.</text>
</comment>
<keyword evidence="2" id="KW-1185">Reference proteome</keyword>
<sequence length="151" mass="16616">MHTILQGGMPMNNTGAELGAYCKPYFSLNDTAAPVYTVLNLADCIARYPPLGGPTGLAEHITNIVKACPTKNITLDPSTLSLTIGCDPLKRDHIDISEFVRSENGWLACYDVRGWAASPAEVAEIRGNQTVQLKRQKPYLHDWHNGPRVRI</sequence>
<evidence type="ECO:0000313" key="1">
    <source>
        <dbReference type="EMBL" id="RKU45305.1"/>
    </source>
</evidence>
<gene>
    <name evidence="1" type="ORF">DL546_006851</name>
</gene>
<dbReference type="Proteomes" id="UP000275385">
    <property type="component" value="Unassembled WGS sequence"/>
</dbReference>
<dbReference type="EMBL" id="QVQW01000022">
    <property type="protein sequence ID" value="RKU45305.1"/>
    <property type="molecule type" value="Genomic_DNA"/>
</dbReference>
<dbReference type="AlphaFoldDB" id="A0A420YBN4"/>
<protein>
    <submittedName>
        <fullName evidence="1">Uncharacterized protein</fullName>
    </submittedName>
</protein>
<evidence type="ECO:0000313" key="2">
    <source>
        <dbReference type="Proteomes" id="UP000275385"/>
    </source>
</evidence>